<dbReference type="RefSeq" id="WP_203782202.1">
    <property type="nucleotide sequence ID" value="NZ_BOMV01000038.1"/>
</dbReference>
<dbReference type="AlphaFoldDB" id="A0A919JYL1"/>
<gene>
    <name evidence="3" type="ORF">Ari01nite_33770</name>
</gene>
<organism evidence="3 4">
    <name type="scientific">Paractinoplanes rishiriensis</name>
    <dbReference type="NCBI Taxonomy" id="1050105"/>
    <lineage>
        <taxon>Bacteria</taxon>
        <taxon>Bacillati</taxon>
        <taxon>Actinomycetota</taxon>
        <taxon>Actinomycetes</taxon>
        <taxon>Micromonosporales</taxon>
        <taxon>Micromonosporaceae</taxon>
        <taxon>Paractinoplanes</taxon>
    </lineage>
</organism>
<feature type="signal peptide" evidence="2">
    <location>
        <begin position="1"/>
        <end position="33"/>
    </location>
</feature>
<dbReference type="Proteomes" id="UP000636960">
    <property type="component" value="Unassembled WGS sequence"/>
</dbReference>
<evidence type="ECO:0000313" key="4">
    <source>
        <dbReference type="Proteomes" id="UP000636960"/>
    </source>
</evidence>
<sequence>MEKPDRRPISLTGLGLISAGAVLGLALSTPAAAAPTDTPQPKPAPMAEKDDRP</sequence>
<evidence type="ECO:0000256" key="1">
    <source>
        <dbReference type="SAM" id="MobiDB-lite"/>
    </source>
</evidence>
<accession>A0A919JYL1</accession>
<keyword evidence="4" id="KW-1185">Reference proteome</keyword>
<feature type="chain" id="PRO_5037364453" evidence="2">
    <location>
        <begin position="34"/>
        <end position="53"/>
    </location>
</feature>
<comment type="caution">
    <text evidence="3">The sequence shown here is derived from an EMBL/GenBank/DDBJ whole genome shotgun (WGS) entry which is preliminary data.</text>
</comment>
<dbReference type="EMBL" id="BOMV01000038">
    <property type="protein sequence ID" value="GIE95912.1"/>
    <property type="molecule type" value="Genomic_DNA"/>
</dbReference>
<evidence type="ECO:0000256" key="2">
    <source>
        <dbReference type="SAM" id="SignalP"/>
    </source>
</evidence>
<keyword evidence="2" id="KW-0732">Signal</keyword>
<protein>
    <submittedName>
        <fullName evidence="3">Uncharacterized protein</fullName>
    </submittedName>
</protein>
<proteinExistence type="predicted"/>
<feature type="region of interest" description="Disordered" evidence="1">
    <location>
        <begin position="31"/>
        <end position="53"/>
    </location>
</feature>
<reference evidence="3" key="1">
    <citation type="submission" date="2021-01" db="EMBL/GenBank/DDBJ databases">
        <title>Whole genome shotgun sequence of Actinoplanes rishiriensis NBRC 108556.</title>
        <authorList>
            <person name="Komaki H."/>
            <person name="Tamura T."/>
        </authorList>
    </citation>
    <scope>NUCLEOTIDE SEQUENCE</scope>
    <source>
        <strain evidence="3">NBRC 108556</strain>
    </source>
</reference>
<evidence type="ECO:0000313" key="3">
    <source>
        <dbReference type="EMBL" id="GIE95912.1"/>
    </source>
</evidence>
<name>A0A919JYL1_9ACTN</name>